<dbReference type="InterPro" id="IPR029087">
    <property type="entry name" value="Imm17"/>
</dbReference>
<evidence type="ECO:0000313" key="3">
    <source>
        <dbReference type="Proteomes" id="UP000245462"/>
    </source>
</evidence>
<accession>A0A2U1FAD8</accession>
<keyword evidence="3" id="KW-1185">Reference proteome</keyword>
<dbReference type="GeneID" id="94550986"/>
<feature type="transmembrane region" description="Helical" evidence="1">
    <location>
        <begin position="7"/>
        <end position="31"/>
    </location>
</feature>
<proteinExistence type="predicted"/>
<keyword evidence="1" id="KW-1133">Transmembrane helix</keyword>
<keyword evidence="1" id="KW-0812">Transmembrane</keyword>
<dbReference type="AlphaFoldDB" id="A0A2U1FAD8"/>
<comment type="caution">
    <text evidence="2">The sequence shown here is derived from an EMBL/GenBank/DDBJ whole genome shotgun (WGS) entry which is preliminary data.</text>
</comment>
<keyword evidence="1" id="KW-0472">Membrane</keyword>
<gene>
    <name evidence="2" type="ORF">C7382_11012</name>
</gene>
<dbReference type="RefSeq" id="WP_116679519.1">
    <property type="nucleotide sequence ID" value="NZ_JBGYUN010000051.1"/>
</dbReference>
<dbReference type="Pfam" id="PF15562">
    <property type="entry name" value="Imm17"/>
    <property type="match status" value="1"/>
</dbReference>
<feature type="transmembrane region" description="Helical" evidence="1">
    <location>
        <begin position="51"/>
        <end position="69"/>
    </location>
</feature>
<protein>
    <submittedName>
        <fullName evidence="2">Immunity protein 17 of polymorphic toxin system</fullName>
    </submittedName>
</protein>
<dbReference type="EMBL" id="QEKY01000010">
    <property type="protein sequence ID" value="PVZ09145.1"/>
    <property type="molecule type" value="Genomic_DNA"/>
</dbReference>
<name>A0A2U1FAD8_9PORP</name>
<evidence type="ECO:0000313" key="2">
    <source>
        <dbReference type="EMBL" id="PVZ09145.1"/>
    </source>
</evidence>
<evidence type="ECO:0000256" key="1">
    <source>
        <dbReference type="SAM" id="Phobius"/>
    </source>
</evidence>
<dbReference type="Proteomes" id="UP000245462">
    <property type="component" value="Unassembled WGS sequence"/>
</dbReference>
<reference evidence="2 3" key="1">
    <citation type="submission" date="2018-04" db="EMBL/GenBank/DDBJ databases">
        <title>Genomic Encyclopedia of Type Strains, Phase IV (KMG-IV): sequencing the most valuable type-strain genomes for metagenomic binning, comparative biology and taxonomic classification.</title>
        <authorList>
            <person name="Goeker M."/>
        </authorList>
    </citation>
    <scope>NUCLEOTIDE SEQUENCE [LARGE SCALE GENOMIC DNA]</scope>
    <source>
        <strain evidence="2 3">DSM 28520</strain>
    </source>
</reference>
<dbReference type="OrthoDB" id="1094464at2"/>
<sequence length="71" mass="7941">MPSILQNFYLILFILIGLVALLTALLCPDWLLSSRGAQMWVRAFGRQGARWFYMVVGVALLVVATIGLCRL</sequence>
<organism evidence="2 3">
    <name type="scientific">Porphyromonas loveana</name>
    <dbReference type="NCBI Taxonomy" id="1884669"/>
    <lineage>
        <taxon>Bacteria</taxon>
        <taxon>Pseudomonadati</taxon>
        <taxon>Bacteroidota</taxon>
        <taxon>Bacteroidia</taxon>
        <taxon>Bacteroidales</taxon>
        <taxon>Porphyromonadaceae</taxon>
        <taxon>Porphyromonas</taxon>
    </lineage>
</organism>